<protein>
    <submittedName>
        <fullName evidence="2">Uncharacterized protein</fullName>
    </submittedName>
</protein>
<sequence>MEFNSQYIQRPAENHPFQHAEQSGYKNQRPTAVSRAQKREGGVPRQSLIRLGAVRHKHRIR</sequence>
<dbReference type="AlphaFoldDB" id="A0A0A0HS97"/>
<evidence type="ECO:0000313" key="2">
    <source>
        <dbReference type="EMBL" id="KGM91532.1"/>
    </source>
</evidence>
<dbReference type="InParanoid" id="A0A0A0HS97"/>
<dbReference type="RefSeq" id="XP_010763407.1">
    <property type="nucleotide sequence ID" value="XM_010765105.1"/>
</dbReference>
<dbReference type="GeneID" id="22588287"/>
<dbReference type="Proteomes" id="UP000001628">
    <property type="component" value="Unassembled WGS sequence"/>
</dbReference>
<dbReference type="KEGG" id="pbn:PADG_12390"/>
<evidence type="ECO:0000313" key="3">
    <source>
        <dbReference type="Proteomes" id="UP000001628"/>
    </source>
</evidence>
<accession>A0A0A0HS97</accession>
<name>A0A0A0HS97_PARBD</name>
<dbReference type="HOGENOM" id="CLU_2923267_0_0_1"/>
<dbReference type="EMBL" id="KN275969">
    <property type="protein sequence ID" value="KGM91532.1"/>
    <property type="molecule type" value="Genomic_DNA"/>
</dbReference>
<feature type="region of interest" description="Disordered" evidence="1">
    <location>
        <begin position="1"/>
        <end position="46"/>
    </location>
</feature>
<gene>
    <name evidence="2" type="ORF">PADG_12390</name>
</gene>
<keyword evidence="3" id="KW-1185">Reference proteome</keyword>
<organism evidence="2 3">
    <name type="scientific">Paracoccidioides brasiliensis (strain Pb18)</name>
    <dbReference type="NCBI Taxonomy" id="502780"/>
    <lineage>
        <taxon>Eukaryota</taxon>
        <taxon>Fungi</taxon>
        <taxon>Dikarya</taxon>
        <taxon>Ascomycota</taxon>
        <taxon>Pezizomycotina</taxon>
        <taxon>Eurotiomycetes</taxon>
        <taxon>Eurotiomycetidae</taxon>
        <taxon>Onygenales</taxon>
        <taxon>Ajellomycetaceae</taxon>
        <taxon>Paracoccidioides</taxon>
    </lineage>
</organism>
<evidence type="ECO:0000256" key="1">
    <source>
        <dbReference type="SAM" id="MobiDB-lite"/>
    </source>
</evidence>
<feature type="compositionally biased region" description="Polar residues" evidence="1">
    <location>
        <begin position="20"/>
        <end position="31"/>
    </location>
</feature>
<reference evidence="2 3" key="1">
    <citation type="journal article" date="2011" name="PLoS Genet.">
        <title>Comparative genomic analysis of human fungal pathogens causing paracoccidioidomycosis.</title>
        <authorList>
            <person name="Desjardins C.A."/>
            <person name="Champion M.D."/>
            <person name="Holder J.W."/>
            <person name="Muszewska A."/>
            <person name="Goldberg J."/>
            <person name="Bailao A.M."/>
            <person name="Brigido M.M."/>
            <person name="Ferreira M.E."/>
            <person name="Garcia A.M."/>
            <person name="Grynberg M."/>
            <person name="Gujja S."/>
            <person name="Heiman D.I."/>
            <person name="Henn M.R."/>
            <person name="Kodira C.D."/>
            <person name="Leon-Narvaez H."/>
            <person name="Longo L.V."/>
            <person name="Ma L.J."/>
            <person name="Malavazi I."/>
            <person name="Matsuo A.L."/>
            <person name="Morais F.V."/>
            <person name="Pereira M."/>
            <person name="Rodriguez-Brito S."/>
            <person name="Sakthikumar S."/>
            <person name="Salem-Izacc S.M."/>
            <person name="Sykes S.M."/>
            <person name="Teixeira M.M."/>
            <person name="Vallejo M.C."/>
            <person name="Walter M.E."/>
            <person name="Yandava C."/>
            <person name="Young S."/>
            <person name="Zeng Q."/>
            <person name="Zucker J."/>
            <person name="Felipe M.S."/>
            <person name="Goldman G.H."/>
            <person name="Haas B.J."/>
            <person name="McEwen J.G."/>
            <person name="Nino-Vega G."/>
            <person name="Puccia R."/>
            <person name="San-Blas G."/>
            <person name="Soares C.M."/>
            <person name="Birren B.W."/>
            <person name="Cuomo C.A."/>
        </authorList>
    </citation>
    <scope>NUCLEOTIDE SEQUENCE [LARGE SCALE GENOMIC DNA]</scope>
    <source>
        <strain evidence="2 3">Pb18</strain>
    </source>
</reference>
<dbReference type="VEuPathDB" id="FungiDB:PADG_12390"/>
<proteinExistence type="predicted"/>